<dbReference type="PROSITE" id="PS00523">
    <property type="entry name" value="SULFATASE_1"/>
    <property type="match status" value="1"/>
</dbReference>
<dbReference type="GO" id="GO:0008484">
    <property type="term" value="F:sulfuric ester hydrolase activity"/>
    <property type="evidence" value="ECO:0007669"/>
    <property type="project" value="InterPro"/>
</dbReference>
<keyword evidence="10" id="KW-1185">Reference proteome</keyword>
<dbReference type="CDD" id="cd16029">
    <property type="entry name" value="4-S"/>
    <property type="match status" value="1"/>
</dbReference>
<keyword evidence="3" id="KW-0479">Metal-binding</keyword>
<dbReference type="GO" id="GO:0046872">
    <property type="term" value="F:metal ion binding"/>
    <property type="evidence" value="ECO:0007669"/>
    <property type="project" value="UniProtKB-KW"/>
</dbReference>
<comment type="similarity">
    <text evidence="2">Belongs to the sulfatase family.</text>
</comment>
<feature type="domain" description="Sulfatase N-terminal" evidence="8">
    <location>
        <begin position="44"/>
        <end position="368"/>
    </location>
</feature>
<keyword evidence="5" id="KW-0106">Calcium</keyword>
<evidence type="ECO:0000256" key="7">
    <source>
        <dbReference type="SAM" id="SignalP"/>
    </source>
</evidence>
<reference evidence="9" key="1">
    <citation type="submission" date="2020-11" db="EMBL/GenBank/DDBJ databases">
        <authorList>
            <person name="Whitehead M."/>
        </authorList>
    </citation>
    <scope>NUCLEOTIDE SEQUENCE</scope>
    <source>
        <strain evidence="9">EGII</strain>
    </source>
</reference>
<protein>
    <submittedName>
        <fullName evidence="9">(Mediterranean fruit fly) hypothetical protein</fullName>
    </submittedName>
</protein>
<dbReference type="SUPFAM" id="SSF53649">
    <property type="entry name" value="Alkaline phosphatase-like"/>
    <property type="match status" value="1"/>
</dbReference>
<gene>
    <name evidence="9" type="ORF">CCAP1982_LOCUS14180</name>
</gene>
<keyword evidence="6" id="KW-0325">Glycoprotein</keyword>
<dbReference type="InterPro" id="IPR017850">
    <property type="entry name" value="Alkaline_phosphatase_core_sf"/>
</dbReference>
<dbReference type="InterPro" id="IPR024607">
    <property type="entry name" value="Sulfatase_CS"/>
</dbReference>
<dbReference type="Proteomes" id="UP000606786">
    <property type="component" value="Unassembled WGS sequence"/>
</dbReference>
<dbReference type="OrthoDB" id="103349at2759"/>
<comment type="caution">
    <text evidence="9">The sequence shown here is derived from an EMBL/GenBank/DDBJ whole genome shotgun (WGS) entry which is preliminary data.</text>
</comment>
<dbReference type="InterPro" id="IPR000917">
    <property type="entry name" value="Sulfatase_N"/>
</dbReference>
<dbReference type="Gene3D" id="3.40.720.10">
    <property type="entry name" value="Alkaline Phosphatase, subunit A"/>
    <property type="match status" value="1"/>
</dbReference>
<evidence type="ECO:0000256" key="6">
    <source>
        <dbReference type="ARBA" id="ARBA00023180"/>
    </source>
</evidence>
<comment type="cofactor">
    <cofactor evidence="1">
        <name>Ca(2+)</name>
        <dbReference type="ChEBI" id="CHEBI:29108"/>
    </cofactor>
</comment>
<proteinExistence type="inferred from homology"/>
<sequence length="590" mass="66273">MFSYSPASQCLLSLALIGLVLINYQLLVAADDSTRTVVQDAAKPHIILILADDMGFDDVSFRGSNEFLTPNIDALAYHGRILERLYAPAICTPSRGALMTGRFPIHTGTQHFVISNEEPWGLHTNYTILPEIFQKAGYSTNLVGKWHLGFAKREFTPTYRGFDYHYGYWGGFIDYYHRRSQMPVPHYSMGYDFYRNMEVECGDYGTYMTDLLTREAERIIHANNNTKPLLLLLSHLAVHTGNANAPLEAPAEEIAKFHYIKDPNRRKYAAMVSRLDQSVGQVIRALEKTNMLRNSIVIFQSDNGGPSVGQFANTASNWPLRGQKSTPWEGGVRVAGAIWSPSIRELGSVFHPTMYIGDWLPTLAAAANIPLNSTELRLDGINLWPALTNHSATNQSARTVNREIVHYLDDIWHVAALQKGDWKYVNGTTAAGRFDNLLTYRELYDTDPRGSDYFAAVGNSTVSAVLRKYTEVEVTRDQVMSLRAEAAIKCGNGVQHGCNPLVEECLYNVATDPCERNNLASQPEYNSILRGMRKRVRKHRSTALPVANRRGHYENSPARHRCLWAPFLEEAPSEEFFICGLYGMPCETSS</sequence>
<evidence type="ECO:0000256" key="5">
    <source>
        <dbReference type="ARBA" id="ARBA00022837"/>
    </source>
</evidence>
<organism evidence="9 10">
    <name type="scientific">Ceratitis capitata</name>
    <name type="common">Mediterranean fruit fly</name>
    <name type="synonym">Tephritis capitata</name>
    <dbReference type="NCBI Taxonomy" id="7213"/>
    <lineage>
        <taxon>Eukaryota</taxon>
        <taxon>Metazoa</taxon>
        <taxon>Ecdysozoa</taxon>
        <taxon>Arthropoda</taxon>
        <taxon>Hexapoda</taxon>
        <taxon>Insecta</taxon>
        <taxon>Pterygota</taxon>
        <taxon>Neoptera</taxon>
        <taxon>Endopterygota</taxon>
        <taxon>Diptera</taxon>
        <taxon>Brachycera</taxon>
        <taxon>Muscomorpha</taxon>
        <taxon>Tephritoidea</taxon>
        <taxon>Tephritidae</taxon>
        <taxon>Ceratitis</taxon>
        <taxon>Ceratitis</taxon>
    </lineage>
</organism>
<dbReference type="PROSITE" id="PS00149">
    <property type="entry name" value="SULFATASE_2"/>
    <property type="match status" value="1"/>
</dbReference>
<keyword evidence="7" id="KW-0732">Signal</keyword>
<evidence type="ECO:0000259" key="8">
    <source>
        <dbReference type="Pfam" id="PF00884"/>
    </source>
</evidence>
<keyword evidence="4" id="KW-0378">Hydrolase</keyword>
<evidence type="ECO:0000256" key="3">
    <source>
        <dbReference type="ARBA" id="ARBA00022723"/>
    </source>
</evidence>
<dbReference type="AlphaFoldDB" id="A0A811V7P8"/>
<evidence type="ECO:0000256" key="1">
    <source>
        <dbReference type="ARBA" id="ARBA00001913"/>
    </source>
</evidence>
<accession>A0A811V7P8</accession>
<evidence type="ECO:0000313" key="9">
    <source>
        <dbReference type="EMBL" id="CAD7005836.1"/>
    </source>
</evidence>
<dbReference type="Gene3D" id="3.30.1120.10">
    <property type="match status" value="1"/>
</dbReference>
<name>A0A811V7P8_CERCA</name>
<dbReference type="PANTHER" id="PTHR10342:SF264">
    <property type="entry name" value="MIP05773P-RELATED"/>
    <property type="match status" value="1"/>
</dbReference>
<evidence type="ECO:0000256" key="4">
    <source>
        <dbReference type="ARBA" id="ARBA00022801"/>
    </source>
</evidence>
<evidence type="ECO:0000313" key="10">
    <source>
        <dbReference type="Proteomes" id="UP000606786"/>
    </source>
</evidence>
<feature type="signal peptide" evidence="7">
    <location>
        <begin position="1"/>
        <end position="30"/>
    </location>
</feature>
<feature type="chain" id="PRO_5032539989" evidence="7">
    <location>
        <begin position="31"/>
        <end position="590"/>
    </location>
</feature>
<evidence type="ECO:0000256" key="2">
    <source>
        <dbReference type="ARBA" id="ARBA00008779"/>
    </source>
</evidence>
<dbReference type="Pfam" id="PF00884">
    <property type="entry name" value="Sulfatase"/>
    <property type="match status" value="1"/>
</dbReference>
<dbReference type="EMBL" id="CAJHJT010000034">
    <property type="protein sequence ID" value="CAD7005836.1"/>
    <property type="molecule type" value="Genomic_DNA"/>
</dbReference>
<dbReference type="InterPro" id="IPR047115">
    <property type="entry name" value="ARSB"/>
</dbReference>
<dbReference type="PANTHER" id="PTHR10342">
    <property type="entry name" value="ARYLSULFATASE"/>
    <property type="match status" value="1"/>
</dbReference>